<dbReference type="Pfam" id="PF13098">
    <property type="entry name" value="Thioredoxin_2"/>
    <property type="match status" value="1"/>
</dbReference>
<keyword evidence="1" id="KW-0676">Redox-active center</keyword>
<protein>
    <recommendedName>
        <fullName evidence="1">Thiol:disulfide interchange protein</fullName>
    </recommendedName>
</protein>
<dbReference type="CDD" id="cd03020">
    <property type="entry name" value="DsbA_DsbC_DsbG"/>
    <property type="match status" value="1"/>
</dbReference>
<dbReference type="SUPFAM" id="SSF52833">
    <property type="entry name" value="Thioredoxin-like"/>
    <property type="match status" value="1"/>
</dbReference>
<evidence type="ECO:0000313" key="4">
    <source>
        <dbReference type="Proteomes" id="UP001198701"/>
    </source>
</evidence>
<accession>A0ABS8IQS9</accession>
<comment type="similarity">
    <text evidence="1">Belongs to the thioredoxin family. DsbC subfamily.</text>
</comment>
<proteinExistence type="inferred from homology"/>
<dbReference type="GO" id="GO:0016491">
    <property type="term" value="F:oxidoreductase activity"/>
    <property type="evidence" value="ECO:0007669"/>
    <property type="project" value="UniProtKB-KW"/>
</dbReference>
<evidence type="ECO:0000259" key="2">
    <source>
        <dbReference type="Pfam" id="PF13098"/>
    </source>
</evidence>
<dbReference type="Gene3D" id="3.40.30.10">
    <property type="entry name" value="Glutaredoxin"/>
    <property type="match status" value="1"/>
</dbReference>
<dbReference type="InterPro" id="IPR051470">
    <property type="entry name" value="Thiol:disulfide_interchange"/>
</dbReference>
<dbReference type="InterPro" id="IPR009094">
    <property type="entry name" value="DiS-bond_isomerase_DsbC/G_N_sf"/>
</dbReference>
<organism evidence="3 4">
    <name type="scientific">Massilia agrisoli</name>
    <dbReference type="NCBI Taxonomy" id="2892444"/>
    <lineage>
        <taxon>Bacteria</taxon>
        <taxon>Pseudomonadati</taxon>
        <taxon>Pseudomonadota</taxon>
        <taxon>Betaproteobacteria</taxon>
        <taxon>Burkholderiales</taxon>
        <taxon>Oxalobacteraceae</taxon>
        <taxon>Telluria group</taxon>
        <taxon>Massilia</taxon>
    </lineage>
</organism>
<evidence type="ECO:0000256" key="1">
    <source>
        <dbReference type="RuleBase" id="RU364038"/>
    </source>
</evidence>
<dbReference type="InterPro" id="IPR012336">
    <property type="entry name" value="Thioredoxin-like_fold"/>
</dbReference>
<dbReference type="Gene3D" id="3.10.450.70">
    <property type="entry name" value="Disulphide bond isomerase, DsbC/G, N-terminal"/>
    <property type="match status" value="1"/>
</dbReference>
<keyword evidence="1" id="KW-0574">Periplasm</keyword>
<comment type="caution">
    <text evidence="3">The sequence shown here is derived from an EMBL/GenBank/DDBJ whole genome shotgun (WGS) entry which is preliminary data.</text>
</comment>
<keyword evidence="1" id="KW-0732">Signal</keyword>
<feature type="domain" description="Thioredoxin-like fold" evidence="2">
    <location>
        <begin position="121"/>
        <end position="250"/>
    </location>
</feature>
<reference evidence="3 4" key="1">
    <citation type="submission" date="2021-11" db="EMBL/GenBank/DDBJ databases">
        <authorList>
            <person name="Huq M.A."/>
        </authorList>
    </citation>
    <scope>NUCLEOTIDE SEQUENCE [LARGE SCALE GENOMIC DNA]</scope>
    <source>
        <strain evidence="3 4">MAHUQ-52</strain>
    </source>
</reference>
<keyword evidence="4" id="KW-1185">Reference proteome</keyword>
<keyword evidence="3" id="KW-0560">Oxidoreductase</keyword>
<dbReference type="RefSeq" id="WP_229431906.1">
    <property type="nucleotide sequence ID" value="NZ_JAJHPV010000012.1"/>
</dbReference>
<dbReference type="PANTHER" id="PTHR35272">
    <property type="entry name" value="THIOL:DISULFIDE INTERCHANGE PROTEIN DSBC-RELATED"/>
    <property type="match status" value="1"/>
</dbReference>
<gene>
    <name evidence="3" type="primary">dsbG</name>
    <name evidence="3" type="ORF">LMJ30_08470</name>
</gene>
<sequence length="253" mass="26371">MNFATAPRAALACALLPLAAPLAAADLPAAVKALQQEGVEIVAPFKAAGGLAAYAAMAGKRPVAIYMTPDGKHAILGTMVGAHGEDMSKPQLDKLVGKPLAAKTWKELAASAWIADGSAKAARVVYVFTDPNCPYCNKFWKDARPWIDSGKVQLRHIMVGILGPTSPGKAAALLSARDPAAALHAHESRKREASALASVPARAAAQLQGNHTLMQQMELGATPAIMYLDSAGLLHIEQGAPQPARLAQILGPR</sequence>
<evidence type="ECO:0000313" key="3">
    <source>
        <dbReference type="EMBL" id="MCC6070987.1"/>
    </source>
</evidence>
<dbReference type="Proteomes" id="UP001198701">
    <property type="component" value="Unassembled WGS sequence"/>
</dbReference>
<dbReference type="PANTHER" id="PTHR35272:SF4">
    <property type="entry name" value="THIOL:DISULFIDE INTERCHANGE PROTEIN DSBG"/>
    <property type="match status" value="1"/>
</dbReference>
<dbReference type="InterPro" id="IPR033954">
    <property type="entry name" value="DiS-bond_Isoase_DsbC/G"/>
</dbReference>
<dbReference type="EMBL" id="JAJHPV010000012">
    <property type="protein sequence ID" value="MCC6070987.1"/>
    <property type="molecule type" value="Genomic_DNA"/>
</dbReference>
<comment type="subcellular location">
    <subcellularLocation>
        <location evidence="1">Periplasm</location>
    </subcellularLocation>
</comment>
<comment type="function">
    <text evidence="1">Required for disulfide bond formation in some periplasmic proteins. Acts by transferring its disulfide bond to other proteins and is reduced in the process.</text>
</comment>
<feature type="signal peptide" evidence="1">
    <location>
        <begin position="1"/>
        <end position="24"/>
    </location>
</feature>
<feature type="chain" id="PRO_5044989327" description="Thiol:disulfide interchange protein" evidence="1">
    <location>
        <begin position="25"/>
        <end position="253"/>
    </location>
</feature>
<dbReference type="SUPFAM" id="SSF54423">
    <property type="entry name" value="DsbC/DsbG N-terminal domain-like"/>
    <property type="match status" value="1"/>
</dbReference>
<name>A0ABS8IQS9_9BURK</name>
<dbReference type="InterPro" id="IPR036249">
    <property type="entry name" value="Thioredoxin-like_sf"/>
</dbReference>
<dbReference type="NCBIfam" id="NF008657">
    <property type="entry name" value="PRK11657.1"/>
    <property type="match status" value="1"/>
</dbReference>